<dbReference type="EMBL" id="LT607751">
    <property type="protein sequence ID" value="SCG51421.1"/>
    <property type="molecule type" value="Genomic_DNA"/>
</dbReference>
<keyword evidence="4" id="KW-0808">Transferase</keyword>
<dbReference type="RefSeq" id="WP_088970775.1">
    <property type="nucleotide sequence ID" value="NZ_JBHLYF010000006.1"/>
</dbReference>
<keyword evidence="4" id="KW-0012">Acyltransferase</keyword>
<feature type="domain" description="PglD N-terminal" evidence="3">
    <location>
        <begin position="4"/>
        <end position="88"/>
    </location>
</feature>
<reference evidence="4 5" key="1">
    <citation type="submission" date="2016-06" db="EMBL/GenBank/DDBJ databases">
        <authorList>
            <person name="Kjaerup R.B."/>
            <person name="Dalgaard T.S."/>
            <person name="Juul-Madsen H.R."/>
        </authorList>
    </citation>
    <scope>NUCLEOTIDE SEQUENCE [LARGE SCALE GENOMIC DNA]</scope>
    <source>
        <strain evidence="4 5">DSM 45097</strain>
    </source>
</reference>
<proteinExistence type="predicted"/>
<feature type="active site" description="Proton acceptor" evidence="1">
    <location>
        <position position="146"/>
    </location>
</feature>
<keyword evidence="5" id="KW-1185">Reference proteome</keyword>
<dbReference type="NCBIfam" id="TIGR03570">
    <property type="entry name" value="NeuD_NnaD"/>
    <property type="match status" value="1"/>
</dbReference>
<dbReference type="CDD" id="cd03360">
    <property type="entry name" value="LbH_AT_putative"/>
    <property type="match status" value="1"/>
</dbReference>
<gene>
    <name evidence="4" type="ORF">GA0074704_2642</name>
</gene>
<dbReference type="Gene3D" id="3.40.50.20">
    <property type="match status" value="1"/>
</dbReference>
<dbReference type="InterPro" id="IPR050179">
    <property type="entry name" value="Trans_hexapeptide_repeat"/>
</dbReference>
<organism evidence="4 5">
    <name type="scientific">Micromonospora siamensis</name>
    <dbReference type="NCBI Taxonomy" id="299152"/>
    <lineage>
        <taxon>Bacteria</taxon>
        <taxon>Bacillati</taxon>
        <taxon>Actinomycetota</taxon>
        <taxon>Actinomycetes</taxon>
        <taxon>Micromonosporales</taxon>
        <taxon>Micromonosporaceae</taxon>
        <taxon>Micromonospora</taxon>
    </lineage>
</organism>
<dbReference type="GO" id="GO:0016746">
    <property type="term" value="F:acyltransferase activity"/>
    <property type="evidence" value="ECO:0007669"/>
    <property type="project" value="UniProtKB-KW"/>
</dbReference>
<sequence>MTVDLVIVGCGGHGREIAELVRAANRVTDATPWRLLGFVDDAPSEVNRKRVQALGMSWLGPLGTLGELPRATHVVLGIGDPRARRVVAFRADTADLPYATLVHPDATVGGDLVSAEGLVVFAGARITTNVVVGRHVHVNQNATLAHDCVADDFVSLHPMATVSGDCRLGRAALVGAGAVVLPGRRIGAEATVGAGACVTRDVPAGTAVKGVPAR</sequence>
<accession>A0A1C5I0J6</accession>
<evidence type="ECO:0000256" key="1">
    <source>
        <dbReference type="PIRSR" id="PIRSR620019-1"/>
    </source>
</evidence>
<dbReference type="Proteomes" id="UP000198210">
    <property type="component" value="Chromosome I"/>
</dbReference>
<protein>
    <submittedName>
        <fullName evidence="4">Sugar O-acyltransferase, sialic acid O-acetyltransferase NeuD family</fullName>
    </submittedName>
</protein>
<dbReference type="Gene3D" id="2.160.10.10">
    <property type="entry name" value="Hexapeptide repeat proteins"/>
    <property type="match status" value="1"/>
</dbReference>
<evidence type="ECO:0000313" key="5">
    <source>
        <dbReference type="Proteomes" id="UP000198210"/>
    </source>
</evidence>
<evidence type="ECO:0000313" key="4">
    <source>
        <dbReference type="EMBL" id="SCG51421.1"/>
    </source>
</evidence>
<dbReference type="PANTHER" id="PTHR43300:SF7">
    <property type="entry name" value="UDP-N-ACETYLBACILLOSAMINE N-ACETYLTRANSFERASE"/>
    <property type="match status" value="1"/>
</dbReference>
<dbReference type="PANTHER" id="PTHR43300">
    <property type="entry name" value="ACETYLTRANSFERASE"/>
    <property type="match status" value="1"/>
</dbReference>
<evidence type="ECO:0000256" key="2">
    <source>
        <dbReference type="PIRSR" id="PIRSR620019-2"/>
    </source>
</evidence>
<dbReference type="InterPro" id="IPR041561">
    <property type="entry name" value="PglD_N"/>
</dbReference>
<feature type="binding site" evidence="2">
    <location>
        <position position="79"/>
    </location>
    <ligand>
        <name>substrate</name>
    </ligand>
</feature>
<dbReference type="InterPro" id="IPR011004">
    <property type="entry name" value="Trimer_LpxA-like_sf"/>
</dbReference>
<dbReference type="AlphaFoldDB" id="A0A1C5I0J6"/>
<dbReference type="Pfam" id="PF17836">
    <property type="entry name" value="PglD_N"/>
    <property type="match status" value="1"/>
</dbReference>
<evidence type="ECO:0000259" key="3">
    <source>
        <dbReference type="Pfam" id="PF17836"/>
    </source>
</evidence>
<feature type="site" description="Increases basicity of active site His" evidence="1">
    <location>
        <position position="147"/>
    </location>
</feature>
<dbReference type="SUPFAM" id="SSF51161">
    <property type="entry name" value="Trimeric LpxA-like enzymes"/>
    <property type="match status" value="1"/>
</dbReference>
<name>A0A1C5I0J6_9ACTN</name>
<dbReference type="InterPro" id="IPR020019">
    <property type="entry name" value="AcTrfase_PglD-like"/>
</dbReference>